<dbReference type="InterPro" id="IPR044876">
    <property type="entry name" value="HRDC_dom_sf"/>
</dbReference>
<dbReference type="PROSITE" id="PS50965">
    <property type="entry name" value="NERD"/>
    <property type="match status" value="1"/>
</dbReference>
<dbReference type="RefSeq" id="WP_042400200.1">
    <property type="nucleotide sequence ID" value="NZ_CYYT01000004.1"/>
</dbReference>
<dbReference type="SUPFAM" id="SSF47819">
    <property type="entry name" value="HRDC-like"/>
    <property type="match status" value="1"/>
</dbReference>
<dbReference type="Proteomes" id="UP000095558">
    <property type="component" value="Unassembled WGS sequence"/>
</dbReference>
<dbReference type="InterPro" id="IPR002121">
    <property type="entry name" value="HRDC_dom"/>
</dbReference>
<organism evidence="3 4">
    <name type="scientific">Clostridium disporicum</name>
    <dbReference type="NCBI Taxonomy" id="84024"/>
    <lineage>
        <taxon>Bacteria</taxon>
        <taxon>Bacillati</taxon>
        <taxon>Bacillota</taxon>
        <taxon>Clostridia</taxon>
        <taxon>Eubacteriales</taxon>
        <taxon>Clostridiaceae</taxon>
        <taxon>Clostridium</taxon>
    </lineage>
</organism>
<reference evidence="3 4" key="1">
    <citation type="submission" date="2015-09" db="EMBL/GenBank/DDBJ databases">
        <authorList>
            <consortium name="Pathogen Informatics"/>
        </authorList>
    </citation>
    <scope>NUCLEOTIDE SEQUENCE [LARGE SCALE GENOMIC DNA]</scope>
    <source>
        <strain evidence="3 4">2789STDY5834855</strain>
    </source>
</reference>
<dbReference type="GO" id="GO:0003676">
    <property type="term" value="F:nucleic acid binding"/>
    <property type="evidence" value="ECO:0007669"/>
    <property type="project" value="InterPro"/>
</dbReference>
<evidence type="ECO:0000313" key="4">
    <source>
        <dbReference type="Proteomes" id="UP000095558"/>
    </source>
</evidence>
<dbReference type="GeneID" id="83012589"/>
<dbReference type="GO" id="GO:0000166">
    <property type="term" value="F:nucleotide binding"/>
    <property type="evidence" value="ECO:0007669"/>
    <property type="project" value="InterPro"/>
</dbReference>
<evidence type="ECO:0000259" key="1">
    <source>
        <dbReference type="PROSITE" id="PS50965"/>
    </source>
</evidence>
<dbReference type="Gene3D" id="1.10.150.80">
    <property type="entry name" value="HRDC domain"/>
    <property type="match status" value="1"/>
</dbReference>
<dbReference type="Pfam" id="PF00570">
    <property type="entry name" value="HRDC"/>
    <property type="match status" value="1"/>
</dbReference>
<gene>
    <name evidence="3" type="ORF">ERS852470_01503</name>
</gene>
<feature type="domain" description="NERD" evidence="1">
    <location>
        <begin position="56"/>
        <end position="176"/>
    </location>
</feature>
<dbReference type="PROSITE" id="PS50967">
    <property type="entry name" value="HRDC"/>
    <property type="match status" value="1"/>
</dbReference>
<sequence length="360" mass="42359">MAIFKNLLGIREIKSPIFYKEFKEENRQLFDLIELRDKVKSNKKEYIERDITFLKAGIQGERNVYFEIKNSFIPMICLHDIRIQDGDYVAQLDFILITAQFIMILETKKLNGDIYVNQSGDFIRYIKNRNGEVIKKEGIYSPIAQNGRHVRIVKNMLIKNGIIKNLPVISGVVIANPKSIVNKSKAPSKIKYEIFRYDQLTDVISNKINYYKKDYNIFEDIMKNIGEFFIKNNKSITFDYNKKYSLTEEDFIKQGVEETFKESVKEEIVESVIEKVVEAKIEVGVKKEKSYEELVDELKQYRLNKAKEEKVKPYFVYNNEMMEEIIKMKPKNEEELIAIRGFGPVKIEKYGQDIIDIIKL</sequence>
<evidence type="ECO:0000313" key="3">
    <source>
        <dbReference type="EMBL" id="CUO12723.1"/>
    </source>
</evidence>
<dbReference type="Pfam" id="PF08378">
    <property type="entry name" value="NERD"/>
    <property type="match status" value="1"/>
</dbReference>
<name>A0A174CHM1_9CLOT</name>
<dbReference type="EMBL" id="CYZV01000014">
    <property type="protein sequence ID" value="CUO12723.1"/>
    <property type="molecule type" value="Genomic_DNA"/>
</dbReference>
<evidence type="ECO:0000259" key="2">
    <source>
        <dbReference type="PROSITE" id="PS50967"/>
    </source>
</evidence>
<dbReference type="SMART" id="SM00341">
    <property type="entry name" value="HRDC"/>
    <property type="match status" value="1"/>
</dbReference>
<dbReference type="AlphaFoldDB" id="A0A174CHM1"/>
<protein>
    <submittedName>
        <fullName evidence="3">HRDC domain-containing protein</fullName>
    </submittedName>
</protein>
<proteinExistence type="predicted"/>
<accession>A0A174CHM1</accession>
<dbReference type="InterPro" id="IPR011528">
    <property type="entry name" value="NERD"/>
</dbReference>
<feature type="domain" description="HRDC" evidence="2">
    <location>
        <begin position="288"/>
        <end position="360"/>
    </location>
</feature>
<dbReference type="InterPro" id="IPR010997">
    <property type="entry name" value="HRDC-like_sf"/>
</dbReference>